<evidence type="ECO:0000313" key="6">
    <source>
        <dbReference type="Proteomes" id="UP000509460"/>
    </source>
</evidence>
<evidence type="ECO:0000313" key="3">
    <source>
        <dbReference type="EMBL" id="NMP57814.1"/>
    </source>
</evidence>
<evidence type="ECO:0000313" key="5">
    <source>
        <dbReference type="Proteomes" id="UP000195024"/>
    </source>
</evidence>
<dbReference type="AlphaFoldDB" id="A0A1I4KAB2"/>
<dbReference type="RefSeq" id="WP_010733992.1">
    <property type="nucleotide sequence ID" value="NZ_AP019810.1"/>
</dbReference>
<evidence type="ECO:0000313" key="2">
    <source>
        <dbReference type="EMBL" id="BBM14148.1"/>
    </source>
</evidence>
<evidence type="ECO:0000313" key="4">
    <source>
        <dbReference type="EMBL" id="OTP28258.1"/>
    </source>
</evidence>
<proteinExistence type="predicted"/>
<accession>A0A1I4KAB2</accession>
<dbReference type="NCBIfam" id="NF047353">
    <property type="entry name" value="tube_lmo2291"/>
    <property type="match status" value="1"/>
</dbReference>
<evidence type="ECO:0000256" key="1">
    <source>
        <dbReference type="SAM" id="MobiDB-lite"/>
    </source>
</evidence>
<evidence type="ECO:0000313" key="7">
    <source>
        <dbReference type="Proteomes" id="UP000557857"/>
    </source>
</evidence>
<feature type="region of interest" description="Disordered" evidence="1">
    <location>
        <begin position="101"/>
        <end position="127"/>
    </location>
</feature>
<reference evidence="3 7" key="3">
    <citation type="submission" date="2020-04" db="EMBL/GenBank/DDBJ databases">
        <authorList>
            <person name="Abaymova A."/>
            <person name="Teymurazov M."/>
            <person name="Tazyna O."/>
            <person name="Chatushin Y."/>
            <person name="Svetoch E."/>
            <person name="Pereligyn V."/>
            <person name="Pohylenko V."/>
            <person name="Platonov M."/>
            <person name="Kartsev N."/>
            <person name="Skryabin Y."/>
            <person name="Sizova A."/>
            <person name="Solomentsev V."/>
            <person name="Kislichkina A."/>
            <person name="Bogun A."/>
        </authorList>
    </citation>
    <scope>NUCLEOTIDE SEQUENCE [LARGE SCALE GENOMIC DNA]</scope>
    <source>
        <strain evidence="3">SCPM-O-B-8398</strain>
        <strain evidence="7">SCPM-O-B-8398 (E28)</strain>
    </source>
</reference>
<organism evidence="4 5">
    <name type="scientific">Enterococcus mundtii</name>
    <dbReference type="NCBI Taxonomy" id="53346"/>
    <lineage>
        <taxon>Bacteria</taxon>
        <taxon>Bacillati</taxon>
        <taxon>Bacillota</taxon>
        <taxon>Bacilli</taxon>
        <taxon>Lactobacillales</taxon>
        <taxon>Enterococcaceae</taxon>
        <taxon>Enterococcus</taxon>
    </lineage>
</organism>
<dbReference type="Proteomes" id="UP000509460">
    <property type="component" value="Chromosome"/>
</dbReference>
<dbReference type="EMBL" id="NGMS01000001">
    <property type="protein sequence ID" value="OTP28258.1"/>
    <property type="molecule type" value="Genomic_DNA"/>
</dbReference>
<reference evidence="2 6" key="2">
    <citation type="submission" date="2019-07" db="EMBL/GenBank/DDBJ databases">
        <title>antibiotic susceptibility of plant-derived lactic acid bacteria.</title>
        <authorList>
            <person name="Sugiyama M."/>
            <person name="Noda M."/>
        </authorList>
    </citation>
    <scope>NUCLEOTIDE SEQUENCE [LARGE SCALE GENOMIC DNA]</scope>
    <source>
        <strain evidence="2 6">15-1A</strain>
    </source>
</reference>
<name>A0A1I4KAB2_ENTMU</name>
<dbReference type="EMBL" id="AP019810">
    <property type="protein sequence ID" value="BBM14148.1"/>
    <property type="molecule type" value="Genomic_DNA"/>
</dbReference>
<reference evidence="4 5" key="1">
    <citation type="submission" date="2017-05" db="EMBL/GenBank/DDBJ databases">
        <title>The Genome Sequence of Enterococcus mundtii 6B1_DIV0119.</title>
        <authorList>
            <consortium name="The Broad Institute Genomics Platform"/>
            <consortium name="The Broad Institute Genomic Center for Infectious Diseases"/>
            <person name="Earl A."/>
            <person name="Manson A."/>
            <person name="Schwartman J."/>
            <person name="Gilmore M."/>
            <person name="Abouelleil A."/>
            <person name="Cao P."/>
            <person name="Chapman S."/>
            <person name="Cusick C."/>
            <person name="Shea T."/>
            <person name="Young S."/>
            <person name="Neafsey D."/>
            <person name="Nusbaum C."/>
            <person name="Birren B."/>
        </authorList>
    </citation>
    <scope>NUCLEOTIDE SEQUENCE [LARGE SCALE GENOMIC DNA]</scope>
    <source>
        <strain evidence="4 5">6B1_DIV0119</strain>
    </source>
</reference>
<feature type="compositionally biased region" description="Polar residues" evidence="1">
    <location>
        <begin position="116"/>
        <end position="125"/>
    </location>
</feature>
<gene>
    <name evidence="4" type="ORF">A5802_001998</name>
    <name evidence="2" type="ORF">EM151A_0910</name>
    <name evidence="3" type="ORF">HI921_04910</name>
</gene>
<sequence length="158" mass="17742">MKRKKIALIGFEIQKLKDGKITEDGWVRLKKIKSVSDASQEEVDDGDGFFDGSGEPEQTITSHRLGYSFTGEYFEGDEASELIDEMIGLFGDDRKIGFRVTDDRDNPKKKREGIATLSSPQTKTGGATEFGNIEFTVLYDTTPKWEPYSKQTAQSQKN</sequence>
<dbReference type="Proteomes" id="UP000195024">
    <property type="component" value="Unassembled WGS sequence"/>
</dbReference>
<dbReference type="EMBL" id="JABCAG010000010">
    <property type="protein sequence ID" value="NMP57814.1"/>
    <property type="molecule type" value="Genomic_DNA"/>
</dbReference>
<protein>
    <submittedName>
        <fullName evidence="3">Phage tail protein</fullName>
    </submittedName>
</protein>
<dbReference type="Proteomes" id="UP000557857">
    <property type="component" value="Unassembled WGS sequence"/>
</dbReference>